<dbReference type="InterPro" id="IPR019888">
    <property type="entry name" value="Tscrpt_reg_AsnC-like"/>
</dbReference>
<evidence type="ECO:0000313" key="7">
    <source>
        <dbReference type="Proteomes" id="UP000183275"/>
    </source>
</evidence>
<feature type="domain" description="RCK C-terminal" evidence="5">
    <location>
        <begin position="146"/>
        <end position="231"/>
    </location>
</feature>
<gene>
    <name evidence="6" type="ORF">SAMN05216285_3034</name>
</gene>
<protein>
    <submittedName>
        <fullName evidence="6">DNA-binding transcriptional regulator, Lrp family</fullName>
    </submittedName>
</protein>
<dbReference type="Gene3D" id="3.30.70.1450">
    <property type="entry name" value="Regulator of K+ conductance, C-terminal domain"/>
    <property type="match status" value="1"/>
</dbReference>
<dbReference type="InterPro" id="IPR036388">
    <property type="entry name" value="WH-like_DNA-bd_sf"/>
</dbReference>
<proteinExistence type="predicted"/>
<organism evidence="6 7">
    <name type="scientific">Natrinema salifodinae</name>
    <dbReference type="NCBI Taxonomy" id="1202768"/>
    <lineage>
        <taxon>Archaea</taxon>
        <taxon>Methanobacteriati</taxon>
        <taxon>Methanobacteriota</taxon>
        <taxon>Stenosarchaea group</taxon>
        <taxon>Halobacteria</taxon>
        <taxon>Halobacteriales</taxon>
        <taxon>Natrialbaceae</taxon>
        <taxon>Natrinema</taxon>
    </lineage>
</organism>
<dbReference type="GO" id="GO:0043565">
    <property type="term" value="F:sequence-specific DNA binding"/>
    <property type="evidence" value="ECO:0007669"/>
    <property type="project" value="InterPro"/>
</dbReference>
<evidence type="ECO:0000259" key="4">
    <source>
        <dbReference type="PROSITE" id="PS50956"/>
    </source>
</evidence>
<keyword evidence="1" id="KW-0805">Transcription regulation</keyword>
<dbReference type="SMART" id="SM00344">
    <property type="entry name" value="HTH_ASNC"/>
    <property type="match status" value="1"/>
</dbReference>
<keyword evidence="2 6" id="KW-0238">DNA-binding</keyword>
<dbReference type="InterPro" id="IPR036390">
    <property type="entry name" value="WH_DNA-bd_sf"/>
</dbReference>
<evidence type="ECO:0000256" key="3">
    <source>
        <dbReference type="ARBA" id="ARBA00023163"/>
    </source>
</evidence>
<dbReference type="Pfam" id="PF02080">
    <property type="entry name" value="TrkA_C"/>
    <property type="match status" value="1"/>
</dbReference>
<dbReference type="PANTHER" id="PTHR30154">
    <property type="entry name" value="LEUCINE-RESPONSIVE REGULATORY PROTEIN"/>
    <property type="match status" value="1"/>
</dbReference>
<dbReference type="PROSITE" id="PS51202">
    <property type="entry name" value="RCK_C"/>
    <property type="match status" value="1"/>
</dbReference>
<evidence type="ECO:0000256" key="2">
    <source>
        <dbReference type="ARBA" id="ARBA00023125"/>
    </source>
</evidence>
<accession>A0A1I0Q3J4</accession>
<evidence type="ECO:0000259" key="5">
    <source>
        <dbReference type="PROSITE" id="PS51202"/>
    </source>
</evidence>
<dbReference type="GO" id="GO:0043200">
    <property type="term" value="P:response to amino acid"/>
    <property type="evidence" value="ECO:0007669"/>
    <property type="project" value="TreeGrafter"/>
</dbReference>
<dbReference type="SUPFAM" id="SSF46785">
    <property type="entry name" value="Winged helix' DNA-binding domain"/>
    <property type="match status" value="1"/>
</dbReference>
<dbReference type="PROSITE" id="PS50956">
    <property type="entry name" value="HTH_ASNC_2"/>
    <property type="match status" value="1"/>
</dbReference>
<dbReference type="GO" id="GO:0008324">
    <property type="term" value="F:monoatomic cation transmembrane transporter activity"/>
    <property type="evidence" value="ECO:0007669"/>
    <property type="project" value="InterPro"/>
</dbReference>
<dbReference type="PANTHER" id="PTHR30154:SF34">
    <property type="entry name" value="TRANSCRIPTIONAL REGULATOR AZLB"/>
    <property type="match status" value="1"/>
</dbReference>
<dbReference type="SUPFAM" id="SSF116726">
    <property type="entry name" value="TrkA C-terminal domain-like"/>
    <property type="match status" value="1"/>
</dbReference>
<keyword evidence="3" id="KW-0804">Transcription</keyword>
<evidence type="ECO:0000256" key="1">
    <source>
        <dbReference type="ARBA" id="ARBA00023015"/>
    </source>
</evidence>
<dbReference type="GO" id="GO:0006813">
    <property type="term" value="P:potassium ion transport"/>
    <property type="evidence" value="ECO:0007669"/>
    <property type="project" value="InterPro"/>
</dbReference>
<feature type="domain" description="HTH asnC-type" evidence="4">
    <location>
        <begin position="1"/>
        <end position="56"/>
    </location>
</feature>
<dbReference type="InterPro" id="IPR036721">
    <property type="entry name" value="RCK_C_sf"/>
</dbReference>
<dbReference type="InterPro" id="IPR006037">
    <property type="entry name" value="RCK_C"/>
</dbReference>
<dbReference type="eggNOG" id="arCOG01584">
    <property type="taxonomic scope" value="Archaea"/>
</dbReference>
<evidence type="ECO:0000313" key="6">
    <source>
        <dbReference type="EMBL" id="SEW21559.1"/>
    </source>
</evidence>
<dbReference type="STRING" id="1202768.SAMN05216285_3034"/>
<keyword evidence="7" id="KW-1185">Reference proteome</keyword>
<dbReference type="AlphaFoldDB" id="A0A1I0Q3J4"/>
<reference evidence="7" key="1">
    <citation type="submission" date="2016-10" db="EMBL/GenBank/DDBJ databases">
        <authorList>
            <person name="Varghese N."/>
        </authorList>
    </citation>
    <scope>NUCLEOTIDE SEQUENCE [LARGE SCALE GENOMIC DNA]</scope>
    <source>
        <strain evidence="7">CGMCC 1.12284</strain>
    </source>
</reference>
<dbReference type="EMBL" id="FOIS01000004">
    <property type="protein sequence ID" value="SEW21559.1"/>
    <property type="molecule type" value="Genomic_DNA"/>
</dbReference>
<sequence>MDDARNTSAPTIADDVNVSPGTIRNRIAQLEDRDVITGYHAAIDFERAEAHLPNLFMCNAPVSERESIARQARIIPGVVNVRELMTGRRNLHVLAVGKDTEDLRRIARSLSDLGVEIEDEVLVQTETTCAYSPYGPDDGPRDAVLTDFISLSGDAEVAEVTVDRDARVAGTSIQDAARSDTLSDDTLVIAIERDDSVVTPHGDTEIRPDDIVTLFSRGGVSEETIANFSGSDSADS</sequence>
<dbReference type="Gene3D" id="1.10.10.10">
    <property type="entry name" value="Winged helix-like DNA-binding domain superfamily/Winged helix DNA-binding domain"/>
    <property type="match status" value="1"/>
</dbReference>
<dbReference type="GO" id="GO:0005829">
    <property type="term" value="C:cytosol"/>
    <property type="evidence" value="ECO:0007669"/>
    <property type="project" value="TreeGrafter"/>
</dbReference>
<dbReference type="Proteomes" id="UP000183275">
    <property type="component" value="Unassembled WGS sequence"/>
</dbReference>
<dbReference type="InterPro" id="IPR000485">
    <property type="entry name" value="AsnC-type_HTH_dom"/>
</dbReference>
<name>A0A1I0Q3J4_9EURY</name>